<dbReference type="Pfam" id="PF00580">
    <property type="entry name" value="UvrD-helicase"/>
    <property type="match status" value="2"/>
</dbReference>
<dbReference type="EMBL" id="JAGINT010000002">
    <property type="protein sequence ID" value="MBP2354921.1"/>
    <property type="molecule type" value="Genomic_DNA"/>
</dbReference>
<organism evidence="7 8">
    <name type="scientific">Kribbella aluminosa</name>
    <dbReference type="NCBI Taxonomy" id="416017"/>
    <lineage>
        <taxon>Bacteria</taxon>
        <taxon>Bacillati</taxon>
        <taxon>Actinomycetota</taxon>
        <taxon>Actinomycetes</taxon>
        <taxon>Propionibacteriales</taxon>
        <taxon>Kribbellaceae</taxon>
        <taxon>Kribbella</taxon>
    </lineage>
</organism>
<dbReference type="PROSITE" id="PS51198">
    <property type="entry name" value="UVRD_HELICASE_ATP_BIND"/>
    <property type="match status" value="1"/>
</dbReference>
<keyword evidence="2 5" id="KW-0378">Hydrolase</keyword>
<evidence type="ECO:0000313" key="8">
    <source>
        <dbReference type="Proteomes" id="UP000755585"/>
    </source>
</evidence>
<dbReference type="Proteomes" id="UP000755585">
    <property type="component" value="Unassembled WGS sequence"/>
</dbReference>
<evidence type="ECO:0000256" key="5">
    <source>
        <dbReference type="PROSITE-ProRule" id="PRU00560"/>
    </source>
</evidence>
<dbReference type="InterPro" id="IPR000212">
    <property type="entry name" value="DNA_helicase_UvrD/REP"/>
</dbReference>
<accession>A0ABS4UTE7</accession>
<evidence type="ECO:0000256" key="3">
    <source>
        <dbReference type="ARBA" id="ARBA00022806"/>
    </source>
</evidence>
<dbReference type="Pfam" id="PF13538">
    <property type="entry name" value="UvrD_C_2"/>
    <property type="match status" value="1"/>
</dbReference>
<dbReference type="EC" id="3.6.4.12" evidence="7"/>
<dbReference type="Gene3D" id="1.10.486.10">
    <property type="entry name" value="PCRA, domain 4"/>
    <property type="match status" value="1"/>
</dbReference>
<dbReference type="SUPFAM" id="SSF52540">
    <property type="entry name" value="P-loop containing nucleoside triphosphate hydrolases"/>
    <property type="match status" value="1"/>
</dbReference>
<dbReference type="InterPro" id="IPR003593">
    <property type="entry name" value="AAA+_ATPase"/>
</dbReference>
<dbReference type="RefSeq" id="WP_209697658.1">
    <property type="nucleotide sequence ID" value="NZ_BAAAVU010000008.1"/>
</dbReference>
<dbReference type="InterPro" id="IPR027417">
    <property type="entry name" value="P-loop_NTPase"/>
</dbReference>
<feature type="binding site" evidence="5">
    <location>
        <begin position="24"/>
        <end position="31"/>
    </location>
    <ligand>
        <name>ATP</name>
        <dbReference type="ChEBI" id="CHEBI:30616"/>
    </ligand>
</feature>
<dbReference type="SMART" id="SM00382">
    <property type="entry name" value="AAA"/>
    <property type="match status" value="1"/>
</dbReference>
<dbReference type="InterPro" id="IPR027785">
    <property type="entry name" value="UvrD-like_helicase_C"/>
</dbReference>
<comment type="caution">
    <text evidence="7">The sequence shown here is derived from an EMBL/GenBank/DDBJ whole genome shotgun (WGS) entry which is preliminary data.</text>
</comment>
<evidence type="ECO:0000256" key="1">
    <source>
        <dbReference type="ARBA" id="ARBA00022741"/>
    </source>
</evidence>
<dbReference type="PANTHER" id="PTHR11070">
    <property type="entry name" value="UVRD / RECB / PCRA DNA HELICASE FAMILY MEMBER"/>
    <property type="match status" value="1"/>
</dbReference>
<evidence type="ECO:0000313" key="7">
    <source>
        <dbReference type="EMBL" id="MBP2354921.1"/>
    </source>
</evidence>
<name>A0ABS4UTE7_9ACTN</name>
<gene>
    <name evidence="7" type="ORF">JOF29_006031</name>
</gene>
<evidence type="ECO:0000256" key="4">
    <source>
        <dbReference type="ARBA" id="ARBA00022840"/>
    </source>
</evidence>
<reference evidence="7 8" key="1">
    <citation type="submission" date="2021-03" db="EMBL/GenBank/DDBJ databases">
        <title>Sequencing the genomes of 1000 actinobacteria strains.</title>
        <authorList>
            <person name="Klenk H.-P."/>
        </authorList>
    </citation>
    <scope>NUCLEOTIDE SEQUENCE [LARGE SCALE GENOMIC DNA]</scope>
    <source>
        <strain evidence="7 8">DSM 18824</strain>
    </source>
</reference>
<dbReference type="GO" id="GO:0003678">
    <property type="term" value="F:DNA helicase activity"/>
    <property type="evidence" value="ECO:0007669"/>
    <property type="project" value="UniProtKB-EC"/>
</dbReference>
<sequence length="568" mass="63269">MAEIELNEKRQAILQSRGHVLIEGGPGCGKTTIALLKARGVIPQLRLEQHVLFLSFSRAAVRQVTDRLPGVLTRADRRVIEVRTFHAFFLEVVRSQGQLLTGAPVRFITPEREAQRRADHDGDWQVEIDRLARQESVFVFETLAPIAAELLERSADVRALYSARYPLVIVDEFQDTNRDQWRVIKALSERSTIVCLADPDQRIFDHLPGVDEHRIQDVRTALEPVSFDLSEDNHRSPGSGLLDYANAVLRNRPSARPDNVIVKWYRYDNAEALAHWAVVAVQRKLVQETGVPPTIAVLTRTNLLAARVSEVLAQDRTAPDGGRLAAIDHVLQVDPELTAAAALVVASVLEWRLLERNQAVAYTLRHLAGYYRTKLGRGTSGARKTITTVQRAIEAIDAGRDPVSKTAKVLLERFDRPAELTGRPVRDWQVARARLAGSAELDEINKRVRLLRVLRATDSLASALQDAWDGSAGYQRAADVVRIALAEDAVTVARQEPALVSVMNMHKSKGKEFDAVIIVEGRHQGQLLSDDLSGQEVERRLLRVAITRARQLVVFVRPVGAQPLTPQT</sequence>
<keyword evidence="1 5" id="KW-0547">Nucleotide-binding</keyword>
<dbReference type="InterPro" id="IPR014016">
    <property type="entry name" value="UvrD-like_ATP-bd"/>
</dbReference>
<keyword evidence="3 5" id="KW-0347">Helicase</keyword>
<proteinExistence type="predicted"/>
<dbReference type="Gene3D" id="3.40.50.300">
    <property type="entry name" value="P-loop containing nucleotide triphosphate hydrolases"/>
    <property type="match status" value="2"/>
</dbReference>
<protein>
    <submittedName>
        <fullName evidence="7">DNA helicase-2/ATP-dependent DNA helicase PcrA</fullName>
        <ecNumber evidence="7">3.6.4.12</ecNumber>
    </submittedName>
</protein>
<evidence type="ECO:0000259" key="6">
    <source>
        <dbReference type="PROSITE" id="PS51198"/>
    </source>
</evidence>
<dbReference type="GO" id="GO:0016787">
    <property type="term" value="F:hydrolase activity"/>
    <property type="evidence" value="ECO:0007669"/>
    <property type="project" value="UniProtKB-KW"/>
</dbReference>
<feature type="domain" description="UvrD-like helicase ATP-binding" evidence="6">
    <location>
        <begin position="3"/>
        <end position="237"/>
    </location>
</feature>
<keyword evidence="4 5" id="KW-0067">ATP-binding</keyword>
<keyword evidence="8" id="KW-1185">Reference proteome</keyword>
<evidence type="ECO:0000256" key="2">
    <source>
        <dbReference type="ARBA" id="ARBA00022801"/>
    </source>
</evidence>